<dbReference type="OMA" id="AAFLWAC"/>
<reference evidence="1 2" key="1">
    <citation type="submission" date="2015-11" db="EMBL/GenBank/DDBJ databases">
        <authorList>
            <person name="Zhang Y."/>
            <person name="Guo Z."/>
        </authorList>
    </citation>
    <scope>NUCLEOTIDE SEQUENCE [LARGE SCALE GENOMIC DNA]</scope>
    <source>
        <strain evidence="2">gdw1</strain>
    </source>
</reference>
<gene>
    <name evidence="1" type="ORF">ATY41_08775</name>
</gene>
<proteinExistence type="predicted"/>
<evidence type="ECO:0000313" key="2">
    <source>
        <dbReference type="Proteomes" id="UP000094426"/>
    </source>
</evidence>
<dbReference type="OrthoDB" id="9780674at2"/>
<dbReference type="Proteomes" id="UP000094426">
    <property type="component" value="Unassembled WGS sequence"/>
</dbReference>
<dbReference type="RefSeq" id="WP_011186053.1">
    <property type="nucleotide sequence ID" value="NZ_LNZG01000007.1"/>
</dbReference>
<dbReference type="AlphaFoldDB" id="A0A1E2SLL4"/>
<sequence length="350" mass="35999">MSPESAQPPAVFRADEAAELAVVERSGFVESRHLGSAVVLGAESGIVRSLGAPERPVFPRSSMKPFQAVGVMSAGAPLKGPSAVLATASHSATPAHLSVVRGLLAQARLTEDALLCPADGPLDAHARDEAVRAGLPKQAIFMNCSGKHAAMLLACRINDWPFESYLDPQHPLQIRIRDTVERLTGEKITATGIDGCGAPVHAMSLVALARGIQRIGTASEGSPFALFKNAASLRSAVLADGWAIDGPGRANTVVIDELGIFAKGGAEGVMVMVAPNGVTVALKILDGSLRAASIVALTLLADAGAIERSAVEAITPKLDLAVFGGGQPVGAIRAAREGRSGTALRQRPSA</sequence>
<evidence type="ECO:0000313" key="1">
    <source>
        <dbReference type="EMBL" id="ODA90732.1"/>
    </source>
</evidence>
<protein>
    <submittedName>
        <fullName evidence="1">Asparaginase</fullName>
    </submittedName>
</protein>
<accession>A0A1E2SLL4</accession>
<dbReference type="Pfam" id="PF06089">
    <property type="entry name" value="Asparaginase_II"/>
    <property type="match status" value="1"/>
</dbReference>
<dbReference type="InterPro" id="IPR010349">
    <property type="entry name" value="Asparaginase_II"/>
</dbReference>
<dbReference type="EMBL" id="LNZG01000007">
    <property type="protein sequence ID" value="ODA90732.1"/>
    <property type="molecule type" value="Genomic_DNA"/>
</dbReference>
<name>A0A1E2SLL4_LEIXY</name>
<organism evidence="1 2">
    <name type="scientific">Leifsonia xyli subsp. xyli</name>
    <dbReference type="NCBI Taxonomy" id="59736"/>
    <lineage>
        <taxon>Bacteria</taxon>
        <taxon>Bacillati</taxon>
        <taxon>Actinomycetota</taxon>
        <taxon>Actinomycetes</taxon>
        <taxon>Micrococcales</taxon>
        <taxon>Microbacteriaceae</taxon>
        <taxon>Leifsonia</taxon>
    </lineage>
</organism>
<dbReference type="PANTHER" id="PTHR42110">
    <property type="entry name" value="L-ASPARAGINASE, PUTATIVE (AFU_ORTHOLOGUE AFUA_3G11890)-RELATED"/>
    <property type="match status" value="1"/>
</dbReference>
<dbReference type="PANTHER" id="PTHR42110:SF1">
    <property type="entry name" value="L-ASPARAGINASE, PUTATIVE (AFU_ORTHOLOGUE AFUA_3G11890)-RELATED"/>
    <property type="match status" value="1"/>
</dbReference>
<comment type="caution">
    <text evidence="1">The sequence shown here is derived from an EMBL/GenBank/DDBJ whole genome shotgun (WGS) entry which is preliminary data.</text>
</comment>